<organism evidence="1 2">
    <name type="scientific">Dermacentor silvarum</name>
    <name type="common">Tick</name>
    <dbReference type="NCBI Taxonomy" id="543639"/>
    <lineage>
        <taxon>Eukaryota</taxon>
        <taxon>Metazoa</taxon>
        <taxon>Ecdysozoa</taxon>
        <taxon>Arthropoda</taxon>
        <taxon>Chelicerata</taxon>
        <taxon>Arachnida</taxon>
        <taxon>Acari</taxon>
        <taxon>Parasitiformes</taxon>
        <taxon>Ixodida</taxon>
        <taxon>Ixodoidea</taxon>
        <taxon>Ixodidae</taxon>
        <taxon>Rhipicephalinae</taxon>
        <taxon>Dermacentor</taxon>
    </lineage>
</organism>
<accession>A0ACB8C9U3</accession>
<comment type="caution">
    <text evidence="1">The sequence shown here is derived from an EMBL/GenBank/DDBJ whole genome shotgun (WGS) entry which is preliminary data.</text>
</comment>
<proteinExistence type="predicted"/>
<sequence>MTYTGRALRVPEKKKNRLRHHKKKASRGGGQGNQESDETTVLIDVNPLVRYPLLMMNLALWFLGLLLFVTGVSLYVDSLAGEDETDVLSSIDKTSAVFTRIEIIVALGGLSLFIVSFCGCVGALRENRFLLQLYSHALTVMIAANVVFAVVVFYVPGGIRKVLQKTLSESLVVHYRDSVDTEQLVDALQRGMKCCGVSDKNFRDWNRNMYFNCTLENLSHERCSVPYSCCKKNDSLLTSGDVAASLFCGKNVLNMTDSDAWHKVHIESCTDAINRFIRDNVIVIGGGSVVIVVLLSFVDMLTNTVIDEIDVIRSIYDNIHAAASP</sequence>
<dbReference type="EMBL" id="CM023477">
    <property type="protein sequence ID" value="KAH7937677.1"/>
    <property type="molecule type" value="Genomic_DNA"/>
</dbReference>
<dbReference type="Proteomes" id="UP000821865">
    <property type="component" value="Chromosome 8"/>
</dbReference>
<keyword evidence="2" id="KW-1185">Reference proteome</keyword>
<evidence type="ECO:0000313" key="2">
    <source>
        <dbReference type="Proteomes" id="UP000821865"/>
    </source>
</evidence>
<reference evidence="1" key="1">
    <citation type="submission" date="2020-05" db="EMBL/GenBank/DDBJ databases">
        <title>Large-scale comparative analyses of tick genomes elucidate their genetic diversity and vector capacities.</title>
        <authorList>
            <person name="Jia N."/>
            <person name="Wang J."/>
            <person name="Shi W."/>
            <person name="Du L."/>
            <person name="Sun Y."/>
            <person name="Zhan W."/>
            <person name="Jiang J."/>
            <person name="Wang Q."/>
            <person name="Zhang B."/>
            <person name="Ji P."/>
            <person name="Sakyi L.B."/>
            <person name="Cui X."/>
            <person name="Yuan T."/>
            <person name="Jiang B."/>
            <person name="Yang W."/>
            <person name="Lam T.T.-Y."/>
            <person name="Chang Q."/>
            <person name="Ding S."/>
            <person name="Wang X."/>
            <person name="Zhu J."/>
            <person name="Ruan X."/>
            <person name="Zhao L."/>
            <person name="Wei J."/>
            <person name="Que T."/>
            <person name="Du C."/>
            <person name="Cheng J."/>
            <person name="Dai P."/>
            <person name="Han X."/>
            <person name="Huang E."/>
            <person name="Gao Y."/>
            <person name="Liu J."/>
            <person name="Shao H."/>
            <person name="Ye R."/>
            <person name="Li L."/>
            <person name="Wei W."/>
            <person name="Wang X."/>
            <person name="Wang C."/>
            <person name="Yang T."/>
            <person name="Huo Q."/>
            <person name="Li W."/>
            <person name="Guo W."/>
            <person name="Chen H."/>
            <person name="Zhou L."/>
            <person name="Ni X."/>
            <person name="Tian J."/>
            <person name="Zhou Y."/>
            <person name="Sheng Y."/>
            <person name="Liu T."/>
            <person name="Pan Y."/>
            <person name="Xia L."/>
            <person name="Li J."/>
            <person name="Zhao F."/>
            <person name="Cao W."/>
        </authorList>
    </citation>
    <scope>NUCLEOTIDE SEQUENCE</scope>
    <source>
        <strain evidence="1">Dsil-2018</strain>
    </source>
</reference>
<name>A0ACB8C9U3_DERSI</name>
<protein>
    <submittedName>
        <fullName evidence="1">Uncharacterized protein</fullName>
    </submittedName>
</protein>
<gene>
    <name evidence="1" type="ORF">HPB49_014419</name>
</gene>
<evidence type="ECO:0000313" key="1">
    <source>
        <dbReference type="EMBL" id="KAH7937677.1"/>
    </source>
</evidence>